<proteinExistence type="predicted"/>
<feature type="transmembrane region" description="Helical" evidence="1">
    <location>
        <begin position="42"/>
        <end position="63"/>
    </location>
</feature>
<keyword evidence="1" id="KW-0812">Transmembrane</keyword>
<dbReference type="EMBL" id="OU015567">
    <property type="protein sequence ID" value="CAG5111670.1"/>
    <property type="molecule type" value="Genomic_DNA"/>
</dbReference>
<name>A0ABN7T7X4_OIKDI</name>
<keyword evidence="1" id="KW-0472">Membrane</keyword>
<keyword evidence="1" id="KW-1133">Transmembrane helix</keyword>
<evidence type="ECO:0000256" key="1">
    <source>
        <dbReference type="SAM" id="Phobius"/>
    </source>
</evidence>
<sequence length="213" mass="22475">MQEWIPLDNMPGYISGFLSVLSGAFGLSLLCTSTPASSASGIVASALAFSIIAMATSAAAFLVNINSILQLDNQGDTYLWKISVDEEVMNLFQEETRQKDIGFIMLAVSASVNITNFIIQLSTAFVICCSVPGFCCAPSATDVSMEKGEKNYALDEAGSVGNVDDLASFVSSGSIELPFYNGMYANGMPAIPDGQAPAPESYQDIPAPDYSNS</sequence>
<protein>
    <submittedName>
        <fullName evidence="2">Oidioi.mRNA.OKI2018_I69.chr2.g5950.t1.cds</fullName>
    </submittedName>
</protein>
<feature type="transmembrane region" description="Helical" evidence="1">
    <location>
        <begin position="12"/>
        <end position="30"/>
    </location>
</feature>
<evidence type="ECO:0000313" key="2">
    <source>
        <dbReference type="EMBL" id="CAG5111670.1"/>
    </source>
</evidence>
<accession>A0ABN7T7X4</accession>
<dbReference type="Proteomes" id="UP001158576">
    <property type="component" value="Chromosome 2"/>
</dbReference>
<evidence type="ECO:0000313" key="3">
    <source>
        <dbReference type="Proteomes" id="UP001158576"/>
    </source>
</evidence>
<organism evidence="2 3">
    <name type="scientific">Oikopleura dioica</name>
    <name type="common">Tunicate</name>
    <dbReference type="NCBI Taxonomy" id="34765"/>
    <lineage>
        <taxon>Eukaryota</taxon>
        <taxon>Metazoa</taxon>
        <taxon>Chordata</taxon>
        <taxon>Tunicata</taxon>
        <taxon>Appendicularia</taxon>
        <taxon>Copelata</taxon>
        <taxon>Oikopleuridae</taxon>
        <taxon>Oikopleura</taxon>
    </lineage>
</organism>
<keyword evidence="3" id="KW-1185">Reference proteome</keyword>
<gene>
    <name evidence="2" type="ORF">OKIOD_LOCUS14715</name>
</gene>
<reference evidence="2 3" key="1">
    <citation type="submission" date="2021-04" db="EMBL/GenBank/DDBJ databases">
        <authorList>
            <person name="Bliznina A."/>
        </authorList>
    </citation>
    <scope>NUCLEOTIDE SEQUENCE [LARGE SCALE GENOMIC DNA]</scope>
</reference>